<keyword evidence="2" id="KW-0732">Signal</keyword>
<evidence type="ECO:0000313" key="5">
    <source>
        <dbReference type="Proteomes" id="UP000199341"/>
    </source>
</evidence>
<feature type="signal peptide" evidence="2">
    <location>
        <begin position="1"/>
        <end position="25"/>
    </location>
</feature>
<protein>
    <recommendedName>
        <fullName evidence="3">DUF4232 domain-containing protein</fullName>
    </recommendedName>
</protein>
<feature type="domain" description="DUF4232" evidence="3">
    <location>
        <begin position="103"/>
        <end position="216"/>
    </location>
</feature>
<feature type="chain" id="PRO_5038413222" description="DUF4232 domain-containing protein" evidence="2">
    <location>
        <begin position="26"/>
        <end position="235"/>
    </location>
</feature>
<organism evidence="4 5">
    <name type="scientific">Actinacidiphila guanduensis</name>
    <dbReference type="NCBI Taxonomy" id="310781"/>
    <lineage>
        <taxon>Bacteria</taxon>
        <taxon>Bacillati</taxon>
        <taxon>Actinomycetota</taxon>
        <taxon>Actinomycetes</taxon>
        <taxon>Kitasatosporales</taxon>
        <taxon>Streptomycetaceae</taxon>
        <taxon>Actinacidiphila</taxon>
    </lineage>
</organism>
<evidence type="ECO:0000313" key="4">
    <source>
        <dbReference type="EMBL" id="SDN21197.1"/>
    </source>
</evidence>
<evidence type="ECO:0000256" key="2">
    <source>
        <dbReference type="SAM" id="SignalP"/>
    </source>
</evidence>
<dbReference type="Pfam" id="PF14016">
    <property type="entry name" value="DUF4232"/>
    <property type="match status" value="1"/>
</dbReference>
<dbReference type="STRING" id="310781.SAMN05216259_103179"/>
<evidence type="ECO:0000259" key="3">
    <source>
        <dbReference type="Pfam" id="PF14016"/>
    </source>
</evidence>
<feature type="compositionally biased region" description="Polar residues" evidence="1">
    <location>
        <begin position="121"/>
        <end position="133"/>
    </location>
</feature>
<feature type="region of interest" description="Disordered" evidence="1">
    <location>
        <begin position="30"/>
        <end position="133"/>
    </location>
</feature>
<dbReference type="EMBL" id="FNIE01000003">
    <property type="protein sequence ID" value="SDN21197.1"/>
    <property type="molecule type" value="Genomic_DNA"/>
</dbReference>
<reference evidence="4 5" key="1">
    <citation type="submission" date="2016-10" db="EMBL/GenBank/DDBJ databases">
        <authorList>
            <person name="de Groot N.N."/>
        </authorList>
    </citation>
    <scope>NUCLEOTIDE SEQUENCE [LARGE SCALE GENOMIC DNA]</scope>
    <source>
        <strain evidence="4 5">CGMCC 4.2022</strain>
    </source>
</reference>
<evidence type="ECO:0000256" key="1">
    <source>
        <dbReference type="SAM" id="MobiDB-lite"/>
    </source>
</evidence>
<gene>
    <name evidence="4" type="ORF">SAMN05216259_103179</name>
</gene>
<proteinExistence type="predicted"/>
<dbReference type="RefSeq" id="WP_093783446.1">
    <property type="nucleotide sequence ID" value="NZ_FNIE01000003.1"/>
</dbReference>
<accession>A0A1G9ZJB3</accession>
<dbReference type="AlphaFoldDB" id="A0A1G9ZJB3"/>
<sequence>MPISHRRSAVAAAVLTAACALTLSACGSSDGTSHASASNPASTTSAPSGTTTAAPSAGGNGSNGSDGSDGTNATAGGTGKDQAAATTAPPVAPADKSSGTPRCHTSDLTFSFETGGDAAPDTTSDQQQTTGISVHNRSSHACRIGGYPGLDLVAGSTTWSLARQSAHYSAITLNPGDNTDFRITFLPEPKGKWTPKSVTVTPPNETTGVTLAWPWGPVLLQDGATHPGTYVGPIG</sequence>
<name>A0A1G9ZJB3_9ACTN</name>
<dbReference type="InterPro" id="IPR025326">
    <property type="entry name" value="DUF4232"/>
</dbReference>
<dbReference type="Proteomes" id="UP000199341">
    <property type="component" value="Unassembled WGS sequence"/>
</dbReference>
<dbReference type="OrthoDB" id="3480105at2"/>
<keyword evidence="5" id="KW-1185">Reference proteome</keyword>
<feature type="compositionally biased region" description="Low complexity" evidence="1">
    <location>
        <begin position="30"/>
        <end position="57"/>
    </location>
</feature>
<dbReference type="PROSITE" id="PS51257">
    <property type="entry name" value="PROKAR_LIPOPROTEIN"/>
    <property type="match status" value="1"/>
</dbReference>